<dbReference type="Proteomes" id="UP000676310">
    <property type="component" value="Unassembled WGS sequence"/>
</dbReference>
<gene>
    <name evidence="7" type="ORF">ALTATR162_LOCUS4917</name>
</gene>
<dbReference type="OrthoDB" id="9983560at2759"/>
<dbReference type="PANTHER" id="PTHR42973">
    <property type="entry name" value="BINDING OXIDOREDUCTASE, PUTATIVE (AFU_ORTHOLOGUE AFUA_1G17690)-RELATED"/>
    <property type="match status" value="1"/>
</dbReference>
<dbReference type="InterPro" id="IPR016166">
    <property type="entry name" value="FAD-bd_PCMH"/>
</dbReference>
<dbReference type="SUPFAM" id="SSF56176">
    <property type="entry name" value="FAD-binding/transporter-associated domain-like"/>
    <property type="match status" value="1"/>
</dbReference>
<keyword evidence="3" id="KW-0285">Flavoprotein</keyword>
<dbReference type="InterPro" id="IPR012951">
    <property type="entry name" value="BBE"/>
</dbReference>
<evidence type="ECO:0000313" key="8">
    <source>
        <dbReference type="Proteomes" id="UP000676310"/>
    </source>
</evidence>
<dbReference type="PROSITE" id="PS00862">
    <property type="entry name" value="OX2_COVAL_FAD"/>
    <property type="match status" value="1"/>
</dbReference>
<comment type="caution">
    <text evidence="7">The sequence shown here is derived from an EMBL/GenBank/DDBJ whole genome shotgun (WGS) entry which is preliminary data.</text>
</comment>
<dbReference type="InterPro" id="IPR050416">
    <property type="entry name" value="FAD-linked_Oxidoreductase"/>
</dbReference>
<evidence type="ECO:0000256" key="4">
    <source>
        <dbReference type="ARBA" id="ARBA00022827"/>
    </source>
</evidence>
<reference evidence="7" key="1">
    <citation type="submission" date="2021-05" db="EMBL/GenBank/DDBJ databases">
        <authorList>
            <person name="Stam R."/>
        </authorList>
    </citation>
    <scope>NUCLEOTIDE SEQUENCE</scope>
    <source>
        <strain evidence="7">CS162</strain>
    </source>
</reference>
<dbReference type="InterPro" id="IPR036318">
    <property type="entry name" value="FAD-bd_PCMH-like_sf"/>
</dbReference>
<evidence type="ECO:0000256" key="3">
    <source>
        <dbReference type="ARBA" id="ARBA00022630"/>
    </source>
</evidence>
<dbReference type="Gene3D" id="3.40.462.20">
    <property type="match status" value="1"/>
</dbReference>
<keyword evidence="4" id="KW-0274">FAD</keyword>
<protein>
    <recommendedName>
        <fullName evidence="6">FAD-binding PCMH-type domain-containing protein</fullName>
    </recommendedName>
</protein>
<dbReference type="RefSeq" id="XP_043168468.1">
    <property type="nucleotide sequence ID" value="XM_043312533.1"/>
</dbReference>
<evidence type="ECO:0000313" key="7">
    <source>
        <dbReference type="EMBL" id="CAG5157125.1"/>
    </source>
</evidence>
<dbReference type="InterPro" id="IPR006094">
    <property type="entry name" value="Oxid_FAD_bind_N"/>
</dbReference>
<sequence>MLRYFTLAAPALASAAATPPFCRSTPSDTSWPTASEWSSLNDTIGGSLIRTVPVASSCWPDSNTTFTSPSSLSCQEVNDKWSNGTWHSQQPESIDYQLYANNSCLPDEVSSYSKQQGCKIGALPQYIVNTTQEADVAVAMKWAADRNIRIVVKGTGHDLNGRSSGAFSLSIWTRSFRNLTRDTAWKVANSSSPAEDVFIVGSGQQWGNVLKFATNQGRVVTTGQDPSVGLGGYIQGGGHGPLASTYGLASAQVRQMTVVTTTGRVLIANEVQNQDLFWALRGGGAGQYGVVTEYVIKHHPAPSNVVMASVQIKPKGSTNASMEASWSAVASWLSALPDLMDAGLAGAATVAVGSTAPKFFPDIEVSNGPFTGIGLNQVFWAFNTTPAAVEALVQPILTRLIDSNTNNTSTNTSLISTSMTTSTHANYTSFFSVISGDNVAGGESLTSSRLLGRAELISTPHQRVVSYLKTAMASQNTTDPGNYATIGLSGGPGVHSTPTQHWGALHPGWRHAYLHFIATGATVNSKLAGSAKKALEVGAEWHKAVKEPMWEEWAPGSGAYMNEANPFVAGFQKVFYGGGANYAALRAVKRKYDPSESLFVLAGVETEKWEYDLDSGKLCRF</sequence>
<name>A0A8J2I5X5_9PLEO</name>
<evidence type="ECO:0000256" key="5">
    <source>
        <dbReference type="ARBA" id="ARBA00023002"/>
    </source>
</evidence>
<dbReference type="Pfam" id="PF08031">
    <property type="entry name" value="BBE"/>
    <property type="match status" value="1"/>
</dbReference>
<dbReference type="InterPro" id="IPR006093">
    <property type="entry name" value="Oxy_OxRdtase_FAD_BS"/>
</dbReference>
<dbReference type="PROSITE" id="PS51387">
    <property type="entry name" value="FAD_PCMH"/>
    <property type="match status" value="1"/>
</dbReference>
<comment type="similarity">
    <text evidence="2">Belongs to the oxygen-dependent FAD-linked oxidoreductase family.</text>
</comment>
<feature type="domain" description="FAD-binding PCMH-type" evidence="6">
    <location>
        <begin position="120"/>
        <end position="301"/>
    </location>
</feature>
<evidence type="ECO:0000259" key="6">
    <source>
        <dbReference type="PROSITE" id="PS51387"/>
    </source>
</evidence>
<dbReference type="InterPro" id="IPR016169">
    <property type="entry name" value="FAD-bd_PCMH_sub2"/>
</dbReference>
<dbReference type="Pfam" id="PF01565">
    <property type="entry name" value="FAD_binding_4"/>
    <property type="match status" value="1"/>
</dbReference>
<dbReference type="GO" id="GO:0071949">
    <property type="term" value="F:FAD binding"/>
    <property type="evidence" value="ECO:0007669"/>
    <property type="project" value="InterPro"/>
</dbReference>
<organism evidence="7 8">
    <name type="scientific">Alternaria atra</name>
    <dbReference type="NCBI Taxonomy" id="119953"/>
    <lineage>
        <taxon>Eukaryota</taxon>
        <taxon>Fungi</taxon>
        <taxon>Dikarya</taxon>
        <taxon>Ascomycota</taxon>
        <taxon>Pezizomycotina</taxon>
        <taxon>Dothideomycetes</taxon>
        <taxon>Pleosporomycetidae</taxon>
        <taxon>Pleosporales</taxon>
        <taxon>Pleosporineae</taxon>
        <taxon>Pleosporaceae</taxon>
        <taxon>Alternaria</taxon>
        <taxon>Alternaria sect. Ulocladioides</taxon>
    </lineage>
</organism>
<dbReference type="EMBL" id="CAJRGZ010000017">
    <property type="protein sequence ID" value="CAG5157125.1"/>
    <property type="molecule type" value="Genomic_DNA"/>
</dbReference>
<dbReference type="PANTHER" id="PTHR42973:SF39">
    <property type="entry name" value="FAD-BINDING PCMH-TYPE DOMAIN-CONTAINING PROTEIN"/>
    <property type="match status" value="1"/>
</dbReference>
<evidence type="ECO:0000256" key="2">
    <source>
        <dbReference type="ARBA" id="ARBA00005466"/>
    </source>
</evidence>
<comment type="cofactor">
    <cofactor evidence="1">
        <name>FAD</name>
        <dbReference type="ChEBI" id="CHEBI:57692"/>
    </cofactor>
</comment>
<dbReference type="GO" id="GO:0016491">
    <property type="term" value="F:oxidoreductase activity"/>
    <property type="evidence" value="ECO:0007669"/>
    <property type="project" value="UniProtKB-KW"/>
</dbReference>
<dbReference type="AlphaFoldDB" id="A0A8J2I5X5"/>
<keyword evidence="8" id="KW-1185">Reference proteome</keyword>
<keyword evidence="5" id="KW-0560">Oxidoreductase</keyword>
<accession>A0A8J2I5X5</accession>
<proteinExistence type="inferred from homology"/>
<dbReference type="Gene3D" id="3.30.465.10">
    <property type="match status" value="1"/>
</dbReference>
<dbReference type="GeneID" id="67016637"/>
<evidence type="ECO:0000256" key="1">
    <source>
        <dbReference type="ARBA" id="ARBA00001974"/>
    </source>
</evidence>